<dbReference type="GO" id="GO:0003677">
    <property type="term" value="F:DNA binding"/>
    <property type="evidence" value="ECO:0007669"/>
    <property type="project" value="UniProtKB-UniRule"/>
</dbReference>
<proteinExistence type="inferred from homology"/>
<dbReference type="GO" id="GO:0006310">
    <property type="term" value="P:DNA recombination"/>
    <property type="evidence" value="ECO:0007669"/>
    <property type="project" value="UniProtKB-KW"/>
</dbReference>
<evidence type="ECO:0000256" key="3">
    <source>
        <dbReference type="ARBA" id="ARBA00023125"/>
    </source>
</evidence>
<dbReference type="SUPFAM" id="SSF56349">
    <property type="entry name" value="DNA breaking-rejoining enzymes"/>
    <property type="match status" value="1"/>
</dbReference>
<gene>
    <name evidence="9" type="ORF">SAMN04488074_12918</name>
</gene>
<dbReference type="GO" id="GO:0015074">
    <property type="term" value="P:DNA integration"/>
    <property type="evidence" value="ECO:0007669"/>
    <property type="project" value="UniProtKB-KW"/>
</dbReference>
<reference evidence="10" key="1">
    <citation type="submission" date="2016-10" db="EMBL/GenBank/DDBJ databases">
        <authorList>
            <person name="Varghese N."/>
            <person name="Submissions S."/>
        </authorList>
    </citation>
    <scope>NUCLEOTIDE SEQUENCE [LARGE SCALE GENOMIC DNA]</scope>
    <source>
        <strain evidence="10">DSM 44796</strain>
    </source>
</reference>
<sequence>MAKPRDDEDKKKRRSRGDGGIHWDESRQRWIATVHIGFKANGKRDTIRRSAETFTGAKEKLKEIQRELDDGLPATPHMYKVKEAVTAFLKYGLRRCSKETVKNYTYLAAGHIIPSLGERNLRELSADEVDDWLEELSLTLSTRTLRLVHSILNRSVRMAQKRDKVKRNVVQLCEVPNGQDGRPSKSLTFGQFEAVLKAAEDSPLYAYVVLSLLIGARTEELRALTWDHVDLLGKPDAVPVVLPSISVWRSVREGGDTKTKKSRRTLAMPTRCVEALEAHRVHQDARRKLAGKRWKEHGLVFASEVGTELDSHNVRRAFRRVVKAAGLAAKDWTPREMRHSFVSVLSASGVKLEDIARLVGHSSTTVTETVYRHQIVPVMQEGATTMDRLFPRAS</sequence>
<feature type="domain" description="Core-binding (CB)" evidence="8">
    <location>
        <begin position="79"/>
        <end position="160"/>
    </location>
</feature>
<dbReference type="InterPro" id="IPR002104">
    <property type="entry name" value="Integrase_catalytic"/>
</dbReference>
<dbReference type="RefSeq" id="WP_090014244.1">
    <property type="nucleotide sequence ID" value="NZ_FNET01000029.1"/>
</dbReference>
<feature type="region of interest" description="Disordered" evidence="6">
    <location>
        <begin position="1"/>
        <end position="21"/>
    </location>
</feature>
<dbReference type="Pfam" id="PF00589">
    <property type="entry name" value="Phage_integrase"/>
    <property type="match status" value="1"/>
</dbReference>
<keyword evidence="4" id="KW-0233">DNA recombination</keyword>
<evidence type="ECO:0000259" key="7">
    <source>
        <dbReference type="PROSITE" id="PS51898"/>
    </source>
</evidence>
<dbReference type="PANTHER" id="PTHR30629">
    <property type="entry name" value="PROPHAGE INTEGRASE"/>
    <property type="match status" value="1"/>
</dbReference>
<dbReference type="InterPro" id="IPR013762">
    <property type="entry name" value="Integrase-like_cat_sf"/>
</dbReference>
<dbReference type="EMBL" id="FNET01000029">
    <property type="protein sequence ID" value="SDM90858.1"/>
    <property type="molecule type" value="Genomic_DNA"/>
</dbReference>
<dbReference type="CDD" id="cd01189">
    <property type="entry name" value="INT_ICEBs1_C_like"/>
    <property type="match status" value="1"/>
</dbReference>
<dbReference type="InterPro" id="IPR044068">
    <property type="entry name" value="CB"/>
</dbReference>
<evidence type="ECO:0000259" key="8">
    <source>
        <dbReference type="PROSITE" id="PS51900"/>
    </source>
</evidence>
<dbReference type="Gene3D" id="1.10.443.10">
    <property type="entry name" value="Intergrase catalytic core"/>
    <property type="match status" value="1"/>
</dbReference>
<dbReference type="AlphaFoldDB" id="A0A1G9X2C7"/>
<evidence type="ECO:0000256" key="5">
    <source>
        <dbReference type="PROSITE-ProRule" id="PRU01248"/>
    </source>
</evidence>
<dbReference type="InterPro" id="IPR010998">
    <property type="entry name" value="Integrase_recombinase_N"/>
</dbReference>
<organism evidence="9 10">
    <name type="scientific">Lentzea albidocapillata subsp. violacea</name>
    <dbReference type="NCBI Taxonomy" id="128104"/>
    <lineage>
        <taxon>Bacteria</taxon>
        <taxon>Bacillati</taxon>
        <taxon>Actinomycetota</taxon>
        <taxon>Actinomycetes</taxon>
        <taxon>Pseudonocardiales</taxon>
        <taxon>Pseudonocardiaceae</taxon>
        <taxon>Lentzea</taxon>
    </lineage>
</organism>
<comment type="similarity">
    <text evidence="1">Belongs to the 'phage' integrase family.</text>
</comment>
<dbReference type="PROSITE" id="PS51900">
    <property type="entry name" value="CB"/>
    <property type="match status" value="1"/>
</dbReference>
<protein>
    <submittedName>
        <fullName evidence="9">Site-specific recombinase XerD</fullName>
    </submittedName>
</protein>
<dbReference type="Gene3D" id="1.10.150.130">
    <property type="match status" value="1"/>
</dbReference>
<keyword evidence="3 5" id="KW-0238">DNA-binding</keyword>
<evidence type="ECO:0000256" key="4">
    <source>
        <dbReference type="ARBA" id="ARBA00023172"/>
    </source>
</evidence>
<dbReference type="PROSITE" id="PS51898">
    <property type="entry name" value="TYR_RECOMBINASE"/>
    <property type="match status" value="1"/>
</dbReference>
<feature type="domain" description="Tyr recombinase" evidence="7">
    <location>
        <begin position="182"/>
        <end position="387"/>
    </location>
</feature>
<dbReference type="PANTHER" id="PTHR30629:SF2">
    <property type="entry name" value="PROPHAGE INTEGRASE INTS-RELATED"/>
    <property type="match status" value="1"/>
</dbReference>
<dbReference type="InterPro" id="IPR050808">
    <property type="entry name" value="Phage_Integrase"/>
</dbReference>
<dbReference type="InterPro" id="IPR011010">
    <property type="entry name" value="DNA_brk_join_enz"/>
</dbReference>
<accession>A0A1G9X2C7</accession>
<dbReference type="Proteomes" id="UP000199682">
    <property type="component" value="Unassembled WGS sequence"/>
</dbReference>
<keyword evidence="2" id="KW-0229">DNA integration</keyword>
<evidence type="ECO:0000256" key="6">
    <source>
        <dbReference type="SAM" id="MobiDB-lite"/>
    </source>
</evidence>
<evidence type="ECO:0000313" key="10">
    <source>
        <dbReference type="Proteomes" id="UP000199682"/>
    </source>
</evidence>
<evidence type="ECO:0000256" key="2">
    <source>
        <dbReference type="ARBA" id="ARBA00022908"/>
    </source>
</evidence>
<evidence type="ECO:0000256" key="1">
    <source>
        <dbReference type="ARBA" id="ARBA00008857"/>
    </source>
</evidence>
<name>A0A1G9X2C7_9PSEU</name>
<evidence type="ECO:0000313" key="9">
    <source>
        <dbReference type="EMBL" id="SDM90858.1"/>
    </source>
</evidence>